<keyword evidence="2" id="KW-1185">Reference proteome</keyword>
<dbReference type="OrthoDB" id="1452709at2"/>
<name>A0A437MTF7_9SPHI</name>
<proteinExistence type="predicted"/>
<dbReference type="EMBL" id="SACK01000003">
    <property type="protein sequence ID" value="RVU00923.1"/>
    <property type="molecule type" value="Genomic_DNA"/>
</dbReference>
<gene>
    <name evidence="1" type="ORF">EOD41_09825</name>
</gene>
<dbReference type="AlphaFoldDB" id="A0A437MTF7"/>
<evidence type="ECO:0000313" key="1">
    <source>
        <dbReference type="EMBL" id="RVU00923.1"/>
    </source>
</evidence>
<reference evidence="1 2" key="1">
    <citation type="submission" date="2019-01" db="EMBL/GenBank/DDBJ databases">
        <authorList>
            <person name="Chen W.-M."/>
        </authorList>
    </citation>
    <scope>NUCLEOTIDE SEQUENCE [LARGE SCALE GENOMIC DNA]</scope>
    <source>
        <strain evidence="1 2">YBJ-36</strain>
    </source>
</reference>
<protein>
    <submittedName>
        <fullName evidence="1">Uncharacterized protein</fullName>
    </submittedName>
</protein>
<dbReference type="Proteomes" id="UP000282759">
    <property type="component" value="Unassembled WGS sequence"/>
</dbReference>
<evidence type="ECO:0000313" key="2">
    <source>
        <dbReference type="Proteomes" id="UP000282759"/>
    </source>
</evidence>
<accession>A0A437MTF7</accession>
<comment type="caution">
    <text evidence="1">The sequence shown here is derived from an EMBL/GenBank/DDBJ whole genome shotgun (WGS) entry which is preliminary data.</text>
</comment>
<dbReference type="RefSeq" id="WP_127704640.1">
    <property type="nucleotide sequence ID" value="NZ_SACK01000003.1"/>
</dbReference>
<organism evidence="1 2">
    <name type="scientific">Mucilaginibacter limnophilus</name>
    <dbReference type="NCBI Taxonomy" id="1932778"/>
    <lineage>
        <taxon>Bacteria</taxon>
        <taxon>Pseudomonadati</taxon>
        <taxon>Bacteroidota</taxon>
        <taxon>Sphingobacteriia</taxon>
        <taxon>Sphingobacteriales</taxon>
        <taxon>Sphingobacteriaceae</taxon>
        <taxon>Mucilaginibacter</taxon>
    </lineage>
</organism>
<sequence length="316" mass="37466">MRIQIDFDKKNRSQSIIALERFLNLNLIEINHGHTFDAIFITFIENPKKSQKYKRRFLYKKYADISVPCQFQYYADFSLENFRAAFFAVLNAINFIDEIEVKTSDFNSQSLKSDLSNLEVLIPKTTLELSALINNGKDIDKQIHLKRMVGLLNRRKENRKPLIKEIKEVRIYDKKRNLELRPYLNIFSEILTSELKLIKPLSPGYSEIYFSLSDTIDDARSEFALEDWYEYSYVVLDYNHFFESEEKERFQILYILFANGLMELVKIDGLNKFDLDSCILGLKRRLNHILDSRDFLKIIDELKLNKLGEKILLNRK</sequence>